<protein>
    <submittedName>
        <fullName evidence="2">DUF2975 domain-containing protein</fullName>
    </submittedName>
</protein>
<feature type="transmembrane region" description="Helical" evidence="1">
    <location>
        <begin position="157"/>
        <end position="176"/>
    </location>
</feature>
<dbReference type="Proteomes" id="UP000824161">
    <property type="component" value="Unassembled WGS sequence"/>
</dbReference>
<comment type="caution">
    <text evidence="2">The sequence shown here is derived from an EMBL/GenBank/DDBJ whole genome shotgun (WGS) entry which is preliminary data.</text>
</comment>
<gene>
    <name evidence="2" type="ORF">IAC44_04450</name>
</gene>
<keyword evidence="1" id="KW-1133">Transmembrane helix</keyword>
<reference evidence="2" key="1">
    <citation type="submission" date="2020-10" db="EMBL/GenBank/DDBJ databases">
        <authorList>
            <person name="Gilroy R."/>
        </authorList>
    </citation>
    <scope>NUCLEOTIDE SEQUENCE</scope>
    <source>
        <strain evidence="2">1383</strain>
    </source>
</reference>
<name>A0A9D1H9W5_9FLAO</name>
<dbReference type="InterPro" id="IPR021354">
    <property type="entry name" value="DUF2975"/>
</dbReference>
<sequence>MEKQNIRRVRRLYIGLFAMVVGMVLLNALSFFRGAAEGMDLSVEMSTSKGEPVFAVLDFDVMNGELFSRPETAVYTSPDSTVQVCTPGVYSYNVLVSGTDAREVYTPKVLSSYVLLVLGLFCQIAVFVLLFLILGSIRRSLRAGTVFSHKVIRYMKWLAWAVLLATILSDVATYLMHLNSIEMLQRYAPQGEWVLDAGVPVDSIPELFIGVVILFLAEVFHIGYRMSEEQKLTV</sequence>
<keyword evidence="1" id="KW-0812">Transmembrane</keyword>
<dbReference type="AlphaFoldDB" id="A0A9D1H9W5"/>
<dbReference type="Pfam" id="PF11188">
    <property type="entry name" value="DUF2975"/>
    <property type="match status" value="1"/>
</dbReference>
<feature type="transmembrane region" description="Helical" evidence="1">
    <location>
        <begin position="113"/>
        <end position="137"/>
    </location>
</feature>
<feature type="transmembrane region" description="Helical" evidence="1">
    <location>
        <begin position="207"/>
        <end position="224"/>
    </location>
</feature>
<keyword evidence="1" id="KW-0472">Membrane</keyword>
<evidence type="ECO:0000313" key="3">
    <source>
        <dbReference type="Proteomes" id="UP000824161"/>
    </source>
</evidence>
<organism evidence="2 3">
    <name type="scientific">Candidatus Merdimorpha stercoravium</name>
    <dbReference type="NCBI Taxonomy" id="2840863"/>
    <lineage>
        <taxon>Bacteria</taxon>
        <taxon>Pseudomonadati</taxon>
        <taxon>Bacteroidota</taxon>
        <taxon>Flavobacteriia</taxon>
        <taxon>Flavobacteriales</taxon>
        <taxon>Candidatus Merdimorpha</taxon>
    </lineage>
</organism>
<reference evidence="2" key="2">
    <citation type="journal article" date="2021" name="PeerJ">
        <title>Extensive microbial diversity within the chicken gut microbiome revealed by metagenomics and culture.</title>
        <authorList>
            <person name="Gilroy R."/>
            <person name="Ravi A."/>
            <person name="Getino M."/>
            <person name="Pursley I."/>
            <person name="Horton D.L."/>
            <person name="Alikhan N.F."/>
            <person name="Baker D."/>
            <person name="Gharbi K."/>
            <person name="Hall N."/>
            <person name="Watson M."/>
            <person name="Adriaenssens E.M."/>
            <person name="Foster-Nyarko E."/>
            <person name="Jarju S."/>
            <person name="Secka A."/>
            <person name="Antonio M."/>
            <person name="Oren A."/>
            <person name="Chaudhuri R.R."/>
            <person name="La Ragione R."/>
            <person name="Hildebrand F."/>
            <person name="Pallen M.J."/>
        </authorList>
    </citation>
    <scope>NUCLEOTIDE SEQUENCE</scope>
    <source>
        <strain evidence="2">1383</strain>
    </source>
</reference>
<evidence type="ECO:0000313" key="2">
    <source>
        <dbReference type="EMBL" id="HIT98071.1"/>
    </source>
</evidence>
<accession>A0A9D1H9W5</accession>
<dbReference type="EMBL" id="DVLY01000103">
    <property type="protein sequence ID" value="HIT98071.1"/>
    <property type="molecule type" value="Genomic_DNA"/>
</dbReference>
<evidence type="ECO:0000256" key="1">
    <source>
        <dbReference type="SAM" id="Phobius"/>
    </source>
</evidence>
<feature type="transmembrane region" description="Helical" evidence="1">
    <location>
        <begin position="12"/>
        <end position="32"/>
    </location>
</feature>
<proteinExistence type="predicted"/>